<proteinExistence type="predicted"/>
<gene>
    <name evidence="12" type="ORF">Poli38472_008588</name>
</gene>
<dbReference type="GO" id="GO:0030148">
    <property type="term" value="P:sphingolipid biosynthetic process"/>
    <property type="evidence" value="ECO:0007669"/>
    <property type="project" value="InterPro"/>
</dbReference>
<evidence type="ECO:0000313" key="13">
    <source>
        <dbReference type="Proteomes" id="UP000794436"/>
    </source>
</evidence>
<keyword evidence="9" id="KW-0443">Lipid metabolism</keyword>
<dbReference type="GO" id="GO:0005789">
    <property type="term" value="C:endoplasmic reticulum membrane"/>
    <property type="evidence" value="ECO:0007669"/>
    <property type="project" value="TreeGrafter"/>
</dbReference>
<dbReference type="CDD" id="cd08939">
    <property type="entry name" value="KDSR-like_SDR_c"/>
    <property type="match status" value="1"/>
</dbReference>
<evidence type="ECO:0000256" key="5">
    <source>
        <dbReference type="ARBA" id="ARBA00022824"/>
    </source>
</evidence>
<evidence type="ECO:0000256" key="4">
    <source>
        <dbReference type="ARBA" id="ARBA00022741"/>
    </source>
</evidence>
<dbReference type="PANTHER" id="PTHR43550:SF3">
    <property type="entry name" value="3-KETODIHYDROSPHINGOSINE REDUCTASE"/>
    <property type="match status" value="1"/>
</dbReference>
<dbReference type="AlphaFoldDB" id="A0A8K1C3W5"/>
<keyword evidence="7" id="KW-0746">Sphingolipid metabolism</keyword>
<evidence type="ECO:0000256" key="10">
    <source>
        <dbReference type="ARBA" id="ARBA00026112"/>
    </source>
</evidence>
<reference evidence="12" key="1">
    <citation type="submission" date="2019-03" db="EMBL/GenBank/DDBJ databases">
        <title>Long read genome sequence of the mycoparasitic Pythium oligandrum ATCC 38472 isolated from sugarbeet rhizosphere.</title>
        <authorList>
            <person name="Gaulin E."/>
        </authorList>
    </citation>
    <scope>NUCLEOTIDE SEQUENCE</scope>
    <source>
        <strain evidence="12">ATCC 38472_TT</strain>
    </source>
</reference>
<dbReference type="Gene3D" id="3.40.50.720">
    <property type="entry name" value="NAD(P)-binding Rossmann-like Domain"/>
    <property type="match status" value="2"/>
</dbReference>
<keyword evidence="5" id="KW-0256">Endoplasmic reticulum</keyword>
<dbReference type="PROSITE" id="PS00061">
    <property type="entry name" value="ADH_SHORT"/>
    <property type="match status" value="1"/>
</dbReference>
<evidence type="ECO:0000256" key="8">
    <source>
        <dbReference type="ARBA" id="ARBA00023002"/>
    </source>
</evidence>
<dbReference type="InterPro" id="IPR020904">
    <property type="entry name" value="Sc_DH/Rdtase_CS"/>
</dbReference>
<keyword evidence="6" id="KW-0521">NADP</keyword>
<dbReference type="GO" id="GO:0047560">
    <property type="term" value="F:3-dehydrosphinganine reductase activity"/>
    <property type="evidence" value="ECO:0007669"/>
    <property type="project" value="UniProtKB-EC"/>
</dbReference>
<keyword evidence="4" id="KW-0547">Nucleotide-binding</keyword>
<keyword evidence="13" id="KW-1185">Reference proteome</keyword>
<accession>A0A8K1C3W5</accession>
<evidence type="ECO:0000256" key="9">
    <source>
        <dbReference type="ARBA" id="ARBA00023098"/>
    </source>
</evidence>
<comment type="pathway">
    <text evidence="2">Lipid metabolism; sphingolipid metabolism.</text>
</comment>
<dbReference type="InterPro" id="IPR002347">
    <property type="entry name" value="SDR_fam"/>
</dbReference>
<keyword evidence="8" id="KW-0560">Oxidoreductase</keyword>
<dbReference type="FunFam" id="3.40.50.720:FF:000468">
    <property type="entry name" value="Short-chain dehydrogenase, putative"/>
    <property type="match status" value="1"/>
</dbReference>
<evidence type="ECO:0000313" key="12">
    <source>
        <dbReference type="EMBL" id="TMW55940.1"/>
    </source>
</evidence>
<comment type="caution">
    <text evidence="12">The sequence shown here is derived from an EMBL/GenBank/DDBJ whole genome shotgun (WGS) entry which is preliminary data.</text>
</comment>
<comment type="subcellular location">
    <subcellularLocation>
        <location evidence="1">Endoplasmic reticulum</location>
    </subcellularLocation>
</comment>
<dbReference type="PRINTS" id="PR00081">
    <property type="entry name" value="GDHRDH"/>
</dbReference>
<keyword evidence="11" id="KW-1133">Transmembrane helix</keyword>
<dbReference type="Proteomes" id="UP000794436">
    <property type="component" value="Unassembled WGS sequence"/>
</dbReference>
<evidence type="ECO:0000256" key="1">
    <source>
        <dbReference type="ARBA" id="ARBA00004240"/>
    </source>
</evidence>
<evidence type="ECO:0000256" key="3">
    <source>
        <dbReference type="ARBA" id="ARBA00004991"/>
    </source>
</evidence>
<keyword evidence="11" id="KW-0472">Membrane</keyword>
<dbReference type="Pfam" id="PF00106">
    <property type="entry name" value="adh_short"/>
    <property type="match status" value="2"/>
</dbReference>
<sequence length="645" mass="69478">MAHGWIAAVVLVGLWVLSALWTLVTAPGFKAKDRHVLITGATKGVGLALAKRYAKEGAKLTLVGRSKLRLEAAQRLIQEHAGKDVAIFLGEGDVTVPAEMQRIVEEANTFHDRVTDHIVCAAATTARGWFVDSDPAVMRRITEVNYYGVLNTLKSALPVMVEKKVRGRIVLFSSITGLAPTIDSALICGAQTAVYGLAESLRNEMILYGISVSLACPGSYSSKYPKTVISKSSAPTTPAVGDDGALATEYATFSDATQDHNADHLARVVVNGMRAGYFIITDSVSGYLVRMVSSGVAPRVNTGLEVMLLPIIAAFIQVFFRLLPSQPPAHVKQYAEQAFVWTKLTGPGFKVEGKHVFVTGGSSGLGLAIALKCAKLGAKISIVARSNEKLEAAKKEIEAVSKHPVFIQSTDVTSEESVQKAIDAANKFQGQPTDKVMCCAGLASPGMFLEQEVSVFRKMMDLNYFGVVHTVRAALPAMIKAKNQGQIVIVASACSLLGFIGYTQYASSKYALRGLAESLRNELILYDIGVSIYYPGNIDSPGFEEENRYKPALTAEIEGSASLVKPDDVAQSLINGLSNGYFAITNDPIIFILRIISSGVAPRCNTPFEAMLLPVGILIQLGYGFWMDMVVRNARKANEKKEKTN</sequence>
<evidence type="ECO:0000256" key="11">
    <source>
        <dbReference type="SAM" id="Phobius"/>
    </source>
</evidence>
<dbReference type="OrthoDB" id="37659at2759"/>
<dbReference type="GO" id="GO:0000166">
    <property type="term" value="F:nucleotide binding"/>
    <property type="evidence" value="ECO:0007669"/>
    <property type="project" value="UniProtKB-KW"/>
</dbReference>
<dbReference type="PANTHER" id="PTHR43550">
    <property type="entry name" value="3-KETODIHYDROSPHINGOSINE REDUCTASE"/>
    <property type="match status" value="1"/>
</dbReference>
<dbReference type="SUPFAM" id="SSF51735">
    <property type="entry name" value="NAD(P)-binding Rossmann-fold domains"/>
    <property type="match status" value="2"/>
</dbReference>
<dbReference type="EMBL" id="SPLM01000146">
    <property type="protein sequence ID" value="TMW55940.1"/>
    <property type="molecule type" value="Genomic_DNA"/>
</dbReference>
<evidence type="ECO:0000256" key="7">
    <source>
        <dbReference type="ARBA" id="ARBA00022919"/>
    </source>
</evidence>
<dbReference type="EC" id="1.1.1.102" evidence="10"/>
<dbReference type="InterPro" id="IPR045022">
    <property type="entry name" value="KDSR-like"/>
</dbReference>
<protein>
    <recommendedName>
        <fullName evidence="10">3-dehydrosphinganine reductase</fullName>
        <ecNumber evidence="10">1.1.1.102</ecNumber>
    </recommendedName>
</protein>
<evidence type="ECO:0000256" key="2">
    <source>
        <dbReference type="ARBA" id="ARBA00004760"/>
    </source>
</evidence>
<feature type="transmembrane region" description="Helical" evidence="11">
    <location>
        <begin position="6"/>
        <end position="24"/>
    </location>
</feature>
<dbReference type="GO" id="GO:0006666">
    <property type="term" value="P:3-keto-sphinganine metabolic process"/>
    <property type="evidence" value="ECO:0007669"/>
    <property type="project" value="InterPro"/>
</dbReference>
<dbReference type="InterPro" id="IPR036291">
    <property type="entry name" value="NAD(P)-bd_dom_sf"/>
</dbReference>
<name>A0A8K1C3W5_PYTOL</name>
<evidence type="ECO:0000256" key="6">
    <source>
        <dbReference type="ARBA" id="ARBA00022857"/>
    </source>
</evidence>
<comment type="pathway">
    <text evidence="3">Sphingolipid metabolism.</text>
</comment>
<keyword evidence="11" id="KW-0812">Transmembrane</keyword>
<organism evidence="12 13">
    <name type="scientific">Pythium oligandrum</name>
    <name type="common">Mycoparasitic fungus</name>
    <dbReference type="NCBI Taxonomy" id="41045"/>
    <lineage>
        <taxon>Eukaryota</taxon>
        <taxon>Sar</taxon>
        <taxon>Stramenopiles</taxon>
        <taxon>Oomycota</taxon>
        <taxon>Peronosporomycetes</taxon>
        <taxon>Pythiales</taxon>
        <taxon>Pythiaceae</taxon>
        <taxon>Pythium</taxon>
    </lineage>
</organism>